<proteinExistence type="predicted"/>
<sequence length="158" mass="17201">MYAPAQRVAVLVDIIFPGWVPFTELGVADFLPGLIAVHDVLLRFDFDVLVAGHVAQLSTQHDVLQQKKYIEDLRDSCASVLNGDRTDGIGPTAAVSPGNVWAMPKALFRIAAQICADNTTSRWLGILGAVDVFAFENAYRMVNLLLIEYNVPGPFSVA</sequence>
<protein>
    <submittedName>
        <fullName evidence="1">Uncharacterized protein</fullName>
    </submittedName>
</protein>
<keyword evidence="2" id="KW-1185">Reference proteome</keyword>
<evidence type="ECO:0000313" key="1">
    <source>
        <dbReference type="EMBL" id="KAJ7697143.1"/>
    </source>
</evidence>
<evidence type="ECO:0000313" key="2">
    <source>
        <dbReference type="Proteomes" id="UP001221757"/>
    </source>
</evidence>
<comment type="caution">
    <text evidence="1">The sequence shown here is derived from an EMBL/GenBank/DDBJ whole genome shotgun (WGS) entry which is preliminary data.</text>
</comment>
<organism evidence="1 2">
    <name type="scientific">Mycena rosella</name>
    <name type="common">Pink bonnet</name>
    <name type="synonym">Agaricus rosellus</name>
    <dbReference type="NCBI Taxonomy" id="1033263"/>
    <lineage>
        <taxon>Eukaryota</taxon>
        <taxon>Fungi</taxon>
        <taxon>Dikarya</taxon>
        <taxon>Basidiomycota</taxon>
        <taxon>Agaricomycotina</taxon>
        <taxon>Agaricomycetes</taxon>
        <taxon>Agaricomycetidae</taxon>
        <taxon>Agaricales</taxon>
        <taxon>Marasmiineae</taxon>
        <taxon>Mycenaceae</taxon>
        <taxon>Mycena</taxon>
    </lineage>
</organism>
<dbReference type="AlphaFoldDB" id="A0AAD7DSL6"/>
<gene>
    <name evidence="1" type="ORF">B0H17DRAFT_1130459</name>
</gene>
<dbReference type="EMBL" id="JARKIE010000031">
    <property type="protein sequence ID" value="KAJ7697143.1"/>
    <property type="molecule type" value="Genomic_DNA"/>
</dbReference>
<accession>A0AAD7DSL6</accession>
<name>A0AAD7DSL6_MYCRO</name>
<dbReference type="Proteomes" id="UP001221757">
    <property type="component" value="Unassembled WGS sequence"/>
</dbReference>
<reference evidence="1" key="1">
    <citation type="submission" date="2023-03" db="EMBL/GenBank/DDBJ databases">
        <title>Massive genome expansion in bonnet fungi (Mycena s.s.) driven by repeated elements and novel gene families across ecological guilds.</title>
        <authorList>
            <consortium name="Lawrence Berkeley National Laboratory"/>
            <person name="Harder C.B."/>
            <person name="Miyauchi S."/>
            <person name="Viragh M."/>
            <person name="Kuo A."/>
            <person name="Thoen E."/>
            <person name="Andreopoulos B."/>
            <person name="Lu D."/>
            <person name="Skrede I."/>
            <person name="Drula E."/>
            <person name="Henrissat B."/>
            <person name="Morin E."/>
            <person name="Kohler A."/>
            <person name="Barry K."/>
            <person name="LaButti K."/>
            <person name="Morin E."/>
            <person name="Salamov A."/>
            <person name="Lipzen A."/>
            <person name="Mereny Z."/>
            <person name="Hegedus B."/>
            <person name="Baldrian P."/>
            <person name="Stursova M."/>
            <person name="Weitz H."/>
            <person name="Taylor A."/>
            <person name="Grigoriev I.V."/>
            <person name="Nagy L.G."/>
            <person name="Martin F."/>
            <person name="Kauserud H."/>
        </authorList>
    </citation>
    <scope>NUCLEOTIDE SEQUENCE</scope>
    <source>
        <strain evidence="1">CBHHK067</strain>
    </source>
</reference>